<dbReference type="PANTHER" id="PTHR45527:SF1">
    <property type="entry name" value="FATTY ACID SYNTHASE"/>
    <property type="match status" value="1"/>
</dbReference>
<dbReference type="Gene3D" id="3.30.300.30">
    <property type="match status" value="1"/>
</dbReference>
<gene>
    <name evidence="3" type="ORF">SAMN05192558_101325</name>
</gene>
<dbReference type="EMBL" id="FNJB01000001">
    <property type="protein sequence ID" value="SDN92615.1"/>
    <property type="molecule type" value="Genomic_DNA"/>
</dbReference>
<dbReference type="Gene3D" id="3.40.50.12780">
    <property type="entry name" value="N-terminal domain of ligase-like"/>
    <property type="match status" value="1"/>
</dbReference>
<dbReference type="Pfam" id="PF00501">
    <property type="entry name" value="AMP-binding"/>
    <property type="match status" value="1"/>
</dbReference>
<protein>
    <submittedName>
        <fullName evidence="3">Amino acid adenylation domain-containing protein</fullName>
    </submittedName>
</protein>
<reference evidence="4" key="1">
    <citation type="submission" date="2016-10" db="EMBL/GenBank/DDBJ databases">
        <authorList>
            <person name="Varghese N."/>
            <person name="Submissions S."/>
        </authorList>
    </citation>
    <scope>NUCLEOTIDE SEQUENCE [LARGE SCALE GENOMIC DNA]</scope>
    <source>
        <strain evidence="4">IBRC-M 10655</strain>
    </source>
</reference>
<dbReference type="InterPro" id="IPR020845">
    <property type="entry name" value="AMP-binding_CS"/>
</dbReference>
<proteinExistence type="predicted"/>
<evidence type="ECO:0000259" key="2">
    <source>
        <dbReference type="Pfam" id="PF13193"/>
    </source>
</evidence>
<evidence type="ECO:0000313" key="3">
    <source>
        <dbReference type="EMBL" id="SDN92615.1"/>
    </source>
</evidence>
<evidence type="ECO:0000259" key="1">
    <source>
        <dbReference type="Pfam" id="PF00501"/>
    </source>
</evidence>
<feature type="domain" description="AMP-binding enzyme C-terminal" evidence="2">
    <location>
        <begin position="543"/>
        <end position="616"/>
    </location>
</feature>
<dbReference type="Proteomes" id="UP000199651">
    <property type="component" value="Unassembled WGS sequence"/>
</dbReference>
<dbReference type="GO" id="GO:0031177">
    <property type="term" value="F:phosphopantetheine binding"/>
    <property type="evidence" value="ECO:0007669"/>
    <property type="project" value="TreeGrafter"/>
</dbReference>
<dbReference type="InterPro" id="IPR042099">
    <property type="entry name" value="ANL_N_sf"/>
</dbReference>
<dbReference type="InterPro" id="IPR000873">
    <property type="entry name" value="AMP-dep_synth/lig_dom"/>
</dbReference>
<sequence length="630" mass="65810">MPDSVSSLTVPLDAGVVATAVRVASDVDLAPELLLARACAALTARFTRTDDPSLATGIAAVAAPEPAVTVRLLPDGGADAVLRDVPADVAHAVVGQASAFAARALAEPYRPLGVIDAIGDDDWSRLVAWSAGEQITLDGPAHEKFADWAHRQPDAVALSTGDTTMTFRDALHRATSMAGELIDRGVRPGDPVGILFDRGPDSVLATVAVAMAGATAVPLDPAYPAPRLRLMLEEPGVVLTLTSRELAGLVPVGTAVASEDCDSVTARDRQQATPDVAALMYTSGTTGAPKGVLLTHRGISRLVHDPRIGIGPDDVVLHLAPATFDASLLEVWGALANGARLEIAPPGPPTLRELAEVITAGRITVLWLTAGLFHQLAEHEPDCFKGVRALFTGGDVVSPHAVSALLSRHPDLTVVNGYGPTENTTFTCCHPLSAPLPPGTATVPIGTPIANTSVYLVDRGGQPVPPGVAGELWAAGDGLALGYLGKPEQTEEKFPTPDTGLLRGVRCYRTGDLARFTDDGVLEFLGREDGQVKINGHRIELGEVEQAILAQPGVRGTCVMAETDPLGGKRLVAYLVGDGPRLAREVRNGLRTALPAYLVPARYVLTESLPLTANGKVDRVRLRAGESETS</sequence>
<evidence type="ECO:0000313" key="4">
    <source>
        <dbReference type="Proteomes" id="UP000199651"/>
    </source>
</evidence>
<dbReference type="OrthoDB" id="3243414at2"/>
<dbReference type="GO" id="GO:0044550">
    <property type="term" value="P:secondary metabolite biosynthetic process"/>
    <property type="evidence" value="ECO:0007669"/>
    <property type="project" value="TreeGrafter"/>
</dbReference>
<feature type="domain" description="AMP-dependent synthetase/ligase" evidence="1">
    <location>
        <begin position="145"/>
        <end position="484"/>
    </location>
</feature>
<organism evidence="3 4">
    <name type="scientific">Actinokineospora alba</name>
    <dbReference type="NCBI Taxonomy" id="504798"/>
    <lineage>
        <taxon>Bacteria</taxon>
        <taxon>Bacillati</taxon>
        <taxon>Actinomycetota</taxon>
        <taxon>Actinomycetes</taxon>
        <taxon>Pseudonocardiales</taxon>
        <taxon>Pseudonocardiaceae</taxon>
        <taxon>Actinokineospora</taxon>
    </lineage>
</organism>
<keyword evidence="4" id="KW-1185">Reference proteome</keyword>
<dbReference type="PROSITE" id="PS00455">
    <property type="entry name" value="AMP_BINDING"/>
    <property type="match status" value="1"/>
</dbReference>
<dbReference type="InterPro" id="IPR025110">
    <property type="entry name" value="AMP-bd_C"/>
</dbReference>
<dbReference type="Pfam" id="PF13193">
    <property type="entry name" value="AMP-binding_C"/>
    <property type="match status" value="1"/>
</dbReference>
<dbReference type="InterPro" id="IPR010071">
    <property type="entry name" value="AA_adenyl_dom"/>
</dbReference>
<dbReference type="CDD" id="cd12117">
    <property type="entry name" value="A_NRPS_Srf_like"/>
    <property type="match status" value="1"/>
</dbReference>
<dbReference type="PANTHER" id="PTHR45527">
    <property type="entry name" value="NONRIBOSOMAL PEPTIDE SYNTHETASE"/>
    <property type="match status" value="1"/>
</dbReference>
<dbReference type="InterPro" id="IPR045851">
    <property type="entry name" value="AMP-bd_C_sf"/>
</dbReference>
<name>A0A1H0FD94_9PSEU</name>
<dbReference type="SUPFAM" id="SSF56801">
    <property type="entry name" value="Acetyl-CoA synthetase-like"/>
    <property type="match status" value="1"/>
</dbReference>
<accession>A0A1H0FD94</accession>
<dbReference type="NCBIfam" id="TIGR01733">
    <property type="entry name" value="AA-adenyl-dom"/>
    <property type="match status" value="1"/>
</dbReference>
<dbReference type="AlphaFoldDB" id="A0A1H0FD94"/>
<dbReference type="GO" id="GO:0005737">
    <property type="term" value="C:cytoplasm"/>
    <property type="evidence" value="ECO:0007669"/>
    <property type="project" value="TreeGrafter"/>
</dbReference>
<dbReference type="RefSeq" id="WP_091368843.1">
    <property type="nucleotide sequence ID" value="NZ_FNDV01000003.1"/>
</dbReference>
<dbReference type="STRING" id="504798.SAMN05421871_103545"/>
<dbReference type="GO" id="GO:0043041">
    <property type="term" value="P:amino acid activation for nonribosomal peptide biosynthetic process"/>
    <property type="evidence" value="ECO:0007669"/>
    <property type="project" value="TreeGrafter"/>
</dbReference>